<name>A0A2G2WDZ9_CAPBA</name>
<keyword evidence="3" id="KW-1185">Reference proteome</keyword>
<organism evidence="2 3">
    <name type="scientific">Capsicum baccatum</name>
    <name type="common">Peruvian pepper</name>
    <dbReference type="NCBI Taxonomy" id="33114"/>
    <lineage>
        <taxon>Eukaryota</taxon>
        <taxon>Viridiplantae</taxon>
        <taxon>Streptophyta</taxon>
        <taxon>Embryophyta</taxon>
        <taxon>Tracheophyta</taxon>
        <taxon>Spermatophyta</taxon>
        <taxon>Magnoliopsida</taxon>
        <taxon>eudicotyledons</taxon>
        <taxon>Gunneridae</taxon>
        <taxon>Pentapetalae</taxon>
        <taxon>asterids</taxon>
        <taxon>lamiids</taxon>
        <taxon>Solanales</taxon>
        <taxon>Solanaceae</taxon>
        <taxon>Solanoideae</taxon>
        <taxon>Capsiceae</taxon>
        <taxon>Capsicum</taxon>
    </lineage>
</organism>
<reference evidence="2 3" key="1">
    <citation type="journal article" date="2017" name="Genome Biol.">
        <title>New reference genome sequences of hot pepper reveal the massive evolution of plant disease-resistance genes by retroduplication.</title>
        <authorList>
            <person name="Kim S."/>
            <person name="Park J."/>
            <person name="Yeom S.I."/>
            <person name="Kim Y.M."/>
            <person name="Seo E."/>
            <person name="Kim K.T."/>
            <person name="Kim M.S."/>
            <person name="Lee J.M."/>
            <person name="Cheong K."/>
            <person name="Shin H.S."/>
            <person name="Kim S.B."/>
            <person name="Han K."/>
            <person name="Lee J."/>
            <person name="Park M."/>
            <person name="Lee H.A."/>
            <person name="Lee H.Y."/>
            <person name="Lee Y."/>
            <person name="Oh S."/>
            <person name="Lee J.H."/>
            <person name="Choi E."/>
            <person name="Choi E."/>
            <person name="Lee S.E."/>
            <person name="Jeon J."/>
            <person name="Kim H."/>
            <person name="Choi G."/>
            <person name="Song H."/>
            <person name="Lee J."/>
            <person name="Lee S.C."/>
            <person name="Kwon J.K."/>
            <person name="Lee H.Y."/>
            <person name="Koo N."/>
            <person name="Hong Y."/>
            <person name="Kim R.W."/>
            <person name="Kang W.H."/>
            <person name="Huh J.H."/>
            <person name="Kang B.C."/>
            <person name="Yang T.J."/>
            <person name="Lee Y.H."/>
            <person name="Bennetzen J.L."/>
            <person name="Choi D."/>
        </authorList>
    </citation>
    <scope>NUCLEOTIDE SEQUENCE [LARGE SCALE GENOMIC DNA]</scope>
    <source>
        <strain evidence="3">cv. PBC81</strain>
    </source>
</reference>
<protein>
    <recommendedName>
        <fullName evidence="1">Retrovirus-related Pol polyprotein from transposon TNT 1-94-like beta-barrel domain-containing protein</fullName>
    </recommendedName>
</protein>
<dbReference type="Proteomes" id="UP000224567">
    <property type="component" value="Unassembled WGS sequence"/>
</dbReference>
<accession>A0A2G2WDZ9</accession>
<evidence type="ECO:0000259" key="1">
    <source>
        <dbReference type="Pfam" id="PF22936"/>
    </source>
</evidence>
<proteinExistence type="predicted"/>
<gene>
    <name evidence="2" type="ORF">CQW23_17365</name>
</gene>
<dbReference type="EMBL" id="MLFT02000007">
    <property type="protein sequence ID" value="PHT43340.1"/>
    <property type="molecule type" value="Genomic_DNA"/>
</dbReference>
<feature type="domain" description="Retrovirus-related Pol polyprotein from transposon TNT 1-94-like beta-barrel" evidence="1">
    <location>
        <begin position="116"/>
        <end position="197"/>
    </location>
</feature>
<dbReference type="AlphaFoldDB" id="A0A2G2WDZ9"/>
<evidence type="ECO:0000313" key="3">
    <source>
        <dbReference type="Proteomes" id="UP000224567"/>
    </source>
</evidence>
<reference evidence="3" key="2">
    <citation type="journal article" date="2017" name="J. Anim. Genet.">
        <title>Multiple reference genome sequences of hot pepper reveal the massive evolution of plant disease resistance genes by retroduplication.</title>
        <authorList>
            <person name="Kim S."/>
            <person name="Park J."/>
            <person name="Yeom S.-I."/>
            <person name="Kim Y.-M."/>
            <person name="Seo E."/>
            <person name="Kim K.-T."/>
            <person name="Kim M.-S."/>
            <person name="Lee J.M."/>
            <person name="Cheong K."/>
            <person name="Shin H.-S."/>
            <person name="Kim S.-B."/>
            <person name="Han K."/>
            <person name="Lee J."/>
            <person name="Park M."/>
            <person name="Lee H.-A."/>
            <person name="Lee H.-Y."/>
            <person name="Lee Y."/>
            <person name="Oh S."/>
            <person name="Lee J.H."/>
            <person name="Choi E."/>
            <person name="Choi E."/>
            <person name="Lee S.E."/>
            <person name="Jeon J."/>
            <person name="Kim H."/>
            <person name="Choi G."/>
            <person name="Song H."/>
            <person name="Lee J."/>
            <person name="Lee S.-C."/>
            <person name="Kwon J.-K."/>
            <person name="Lee H.-Y."/>
            <person name="Koo N."/>
            <person name="Hong Y."/>
            <person name="Kim R.W."/>
            <person name="Kang W.-H."/>
            <person name="Huh J.H."/>
            <person name="Kang B.-C."/>
            <person name="Yang T.-J."/>
            <person name="Lee Y.-H."/>
            <person name="Bennetzen J.L."/>
            <person name="Choi D."/>
        </authorList>
    </citation>
    <scope>NUCLEOTIDE SEQUENCE [LARGE SCALE GENOMIC DNA]</scope>
    <source>
        <strain evidence="3">cv. PBC81</strain>
    </source>
</reference>
<dbReference type="OrthoDB" id="1305494at2759"/>
<sequence length="275" mass="31505">MTQPEAEDAHGILQKWKIKAEKAMFALKTTTEKDYFHKVKSLCREIFELDPEAPAGDTRIKRIIIHNLKPEFRSFVAVIQEWQIQLLFVEFKNLLAGQEALAKQMGRVSLKKKKEIVDSKCSNHITGDKEKLQHLSEYKGSKVVVTTNNSKLSIAYIGNTVVSPQHSDIEVTLQNVYHVPSMKKNLLSVAQLTSSGYFVLFGPQDVMVYRDLETIEEPVMKGQRLESVYVMPVEAAHIDKMKRNKTADMWHMWLGQVSYSKLEVIMKRLMLKGLP</sequence>
<dbReference type="Pfam" id="PF22936">
    <property type="entry name" value="Pol_BBD"/>
    <property type="match status" value="1"/>
</dbReference>
<comment type="caution">
    <text evidence="2">The sequence shown here is derived from an EMBL/GenBank/DDBJ whole genome shotgun (WGS) entry which is preliminary data.</text>
</comment>
<dbReference type="InterPro" id="IPR054722">
    <property type="entry name" value="PolX-like_BBD"/>
</dbReference>
<evidence type="ECO:0000313" key="2">
    <source>
        <dbReference type="EMBL" id="PHT43340.1"/>
    </source>
</evidence>